<evidence type="ECO:0000259" key="7">
    <source>
        <dbReference type="Pfam" id="PF09924"/>
    </source>
</evidence>
<dbReference type="GO" id="GO:0005886">
    <property type="term" value="C:plasma membrane"/>
    <property type="evidence" value="ECO:0007669"/>
    <property type="project" value="UniProtKB-SubCell"/>
</dbReference>
<evidence type="ECO:0000256" key="3">
    <source>
        <dbReference type="ARBA" id="ARBA00022692"/>
    </source>
</evidence>
<accession>A0A5M6IXG7</accession>
<keyword evidence="5 6" id="KW-0472">Membrane</keyword>
<gene>
    <name evidence="8" type="primary">mprF</name>
    <name evidence="8" type="ORF">F1189_07320</name>
</gene>
<evidence type="ECO:0000256" key="2">
    <source>
        <dbReference type="ARBA" id="ARBA00022475"/>
    </source>
</evidence>
<feature type="transmembrane region" description="Helical" evidence="6">
    <location>
        <begin position="241"/>
        <end position="268"/>
    </location>
</feature>
<dbReference type="Proteomes" id="UP000325255">
    <property type="component" value="Unassembled WGS sequence"/>
</dbReference>
<evidence type="ECO:0000313" key="9">
    <source>
        <dbReference type="Proteomes" id="UP000325255"/>
    </source>
</evidence>
<dbReference type="NCBIfam" id="NF033480">
    <property type="entry name" value="bifunc_MprF"/>
    <property type="match status" value="1"/>
</dbReference>
<keyword evidence="9" id="KW-1185">Reference proteome</keyword>
<sequence length="850" mass="91003">MPGGLLQRLRRFLLPALGLLACGVILVLLQQLSSGIDYHATITVLRGLPLSVLGWSVLATVISYAALIGRDATLLPLAGTRVAPVPLLLGAACGSALGNAVGTGALTGGAVRYRVYGSVGVRPEQIAQLMLLITVSFTAGLVVLTAVSGVVAAPAIAAMLHLPEAAVRLPSVAILVASGIGLLFCRAGGPPLRIGRLRIARLSRRAALAQLFLVGIDLLGAGLALWVLLPDGRTGLVEFMAIFTAAITLGVISHVPGGLGVFEAVVVFALRDSVSPDQAIAALLAYRAIYFLLPLLLSGILVAAFELRAVSGRLAPQYGERVRRAVDQLAPPFLGVITFAIGAMLLVSGATPSFRQRLDLLSMAAPLWLVEASHFLGSLVGVVLLFVARGLFHRLDGAWWLAMVLTSVSLVLSLAKGLAFGEATLLLCLLLTLWGVRPRFNRPASLLQHPLTPGWLMAIATVTIVAVWSMLFAFRDTAYTHDLWWQFAFDARAPRALRATVAAAAFATGLALWVLLRGASARAVPPSAQDLLDAAQIIRTQERSSALLALMGDKSFLFSASRRAFLMYACRGRSWIALYDPVGPREEWAELIWRFVELADSQDGRVAFYQVRPENLPLYLDAGLRLIKLGEEAVIRLDDFTLQGGQRSHLRYALRRGERDGLTFELVPEAAVPEIAPMLARISDAWLKTQQTREKGFSVAAFGPAYLAAQSVALVRQHGAPVAFVTVMATGHGGEATIGIMRHTPDASAYAMEFLFTRLALHLKEHGFHALSLGMAPLAGLAPTPLASSWHHLASLLWQHGGRLYNFQGLRAFKNKFAPSWEPRYLAASGTIGPYLALADVTMLTGAGRP</sequence>
<dbReference type="PANTHER" id="PTHR34697:SF2">
    <property type="entry name" value="PHOSPHATIDYLGLYCEROL LYSYLTRANSFERASE"/>
    <property type="match status" value="1"/>
</dbReference>
<feature type="transmembrane region" description="Helical" evidence="6">
    <location>
        <begin position="12"/>
        <end position="32"/>
    </location>
</feature>
<feature type="transmembrane region" description="Helical" evidence="6">
    <location>
        <begin position="456"/>
        <end position="475"/>
    </location>
</feature>
<evidence type="ECO:0000256" key="5">
    <source>
        <dbReference type="ARBA" id="ARBA00023136"/>
    </source>
</evidence>
<dbReference type="InterPro" id="IPR024320">
    <property type="entry name" value="LPG_synthase_C"/>
</dbReference>
<evidence type="ECO:0000256" key="4">
    <source>
        <dbReference type="ARBA" id="ARBA00022989"/>
    </source>
</evidence>
<dbReference type="GO" id="GO:0055091">
    <property type="term" value="P:phospholipid homeostasis"/>
    <property type="evidence" value="ECO:0007669"/>
    <property type="project" value="TreeGrafter"/>
</dbReference>
<dbReference type="AlphaFoldDB" id="A0A5M6IXG7"/>
<dbReference type="InterPro" id="IPR051211">
    <property type="entry name" value="PG_lysyltransferase"/>
</dbReference>
<keyword evidence="4 6" id="KW-1133">Transmembrane helix</keyword>
<feature type="transmembrane region" description="Helical" evidence="6">
    <location>
        <begin position="496"/>
        <end position="516"/>
    </location>
</feature>
<organism evidence="8 9">
    <name type="scientific">Rhodovastum atsumiense</name>
    <dbReference type="NCBI Taxonomy" id="504468"/>
    <lineage>
        <taxon>Bacteria</taxon>
        <taxon>Pseudomonadati</taxon>
        <taxon>Pseudomonadota</taxon>
        <taxon>Alphaproteobacteria</taxon>
        <taxon>Acetobacterales</taxon>
        <taxon>Acetobacteraceae</taxon>
        <taxon>Rhodovastum</taxon>
    </lineage>
</organism>
<protein>
    <submittedName>
        <fullName evidence="8">Bifunctional lysylphosphatidylglycerol flippase/synthetase MprF</fullName>
    </submittedName>
</protein>
<feature type="transmembrane region" description="Helical" evidence="6">
    <location>
        <begin position="206"/>
        <end position="229"/>
    </location>
</feature>
<feature type="transmembrane region" description="Helical" evidence="6">
    <location>
        <begin position="165"/>
        <end position="185"/>
    </location>
</feature>
<dbReference type="SUPFAM" id="SSF55729">
    <property type="entry name" value="Acyl-CoA N-acyltransferases (Nat)"/>
    <property type="match status" value="1"/>
</dbReference>
<feature type="transmembrane region" description="Helical" evidence="6">
    <location>
        <begin position="44"/>
        <end position="67"/>
    </location>
</feature>
<evidence type="ECO:0000313" key="8">
    <source>
        <dbReference type="EMBL" id="KAA5612951.1"/>
    </source>
</evidence>
<reference evidence="8 9" key="1">
    <citation type="submission" date="2019-09" db="EMBL/GenBank/DDBJ databases">
        <title>Genome sequence of Rhodovastum atsumiense, a diverse member of the Acetobacteraceae family of non-sulfur purple photosynthetic bacteria.</title>
        <authorList>
            <person name="Meyer T."/>
            <person name="Kyndt J."/>
        </authorList>
    </citation>
    <scope>NUCLEOTIDE SEQUENCE [LARGE SCALE GENOMIC DNA]</scope>
    <source>
        <strain evidence="8 9">DSM 21279</strain>
    </source>
</reference>
<dbReference type="InterPro" id="IPR016181">
    <property type="entry name" value="Acyl_CoA_acyltransferase"/>
</dbReference>
<comment type="subcellular location">
    <subcellularLocation>
        <location evidence="1">Cell membrane</location>
        <topology evidence="1">Multi-pass membrane protein</topology>
    </subcellularLocation>
</comment>
<dbReference type="OrthoDB" id="145485at2"/>
<keyword evidence="3 6" id="KW-0812">Transmembrane</keyword>
<dbReference type="PANTHER" id="PTHR34697">
    <property type="entry name" value="PHOSPHATIDYLGLYCEROL LYSYLTRANSFERASE"/>
    <property type="match status" value="1"/>
</dbReference>
<evidence type="ECO:0000256" key="1">
    <source>
        <dbReference type="ARBA" id="ARBA00004651"/>
    </source>
</evidence>
<feature type="transmembrane region" description="Helical" evidence="6">
    <location>
        <begin position="420"/>
        <end position="436"/>
    </location>
</feature>
<keyword evidence="2" id="KW-1003">Cell membrane</keyword>
<name>A0A5M6IXG7_9PROT</name>
<feature type="transmembrane region" description="Helical" evidence="6">
    <location>
        <begin position="329"/>
        <end position="347"/>
    </location>
</feature>
<dbReference type="GO" id="GO:0016755">
    <property type="term" value="F:aminoacyltransferase activity"/>
    <property type="evidence" value="ECO:0007669"/>
    <property type="project" value="TreeGrafter"/>
</dbReference>
<feature type="transmembrane region" description="Helical" evidence="6">
    <location>
        <begin position="368"/>
        <end position="392"/>
    </location>
</feature>
<dbReference type="EMBL" id="VWPK01000009">
    <property type="protein sequence ID" value="KAA5612951.1"/>
    <property type="molecule type" value="Genomic_DNA"/>
</dbReference>
<feature type="transmembrane region" description="Helical" evidence="6">
    <location>
        <begin position="129"/>
        <end position="159"/>
    </location>
</feature>
<comment type="caution">
    <text evidence="8">The sequence shown here is derived from an EMBL/GenBank/DDBJ whole genome shotgun (WGS) entry which is preliminary data.</text>
</comment>
<feature type="transmembrane region" description="Helical" evidence="6">
    <location>
        <begin position="289"/>
        <end position="309"/>
    </location>
</feature>
<feature type="domain" description="Phosphatidylglycerol lysyltransferase C-terminal" evidence="7">
    <location>
        <begin position="540"/>
        <end position="827"/>
    </location>
</feature>
<feature type="transmembrane region" description="Helical" evidence="6">
    <location>
        <begin position="398"/>
        <end position="415"/>
    </location>
</feature>
<dbReference type="Pfam" id="PF09924">
    <property type="entry name" value="LPG_synthase_C"/>
    <property type="match status" value="1"/>
</dbReference>
<evidence type="ECO:0000256" key="6">
    <source>
        <dbReference type="SAM" id="Phobius"/>
    </source>
</evidence>
<proteinExistence type="predicted"/>